<reference evidence="9 10" key="1">
    <citation type="submission" date="2022-12" db="EMBL/GenBank/DDBJ databases">
        <title>Dasania phycosphaerae sp. nov., isolated from particulate material of the south coast of Korea.</title>
        <authorList>
            <person name="Jiang Y."/>
        </authorList>
    </citation>
    <scope>NUCLEOTIDE SEQUENCE [LARGE SCALE GENOMIC DNA]</scope>
    <source>
        <strain evidence="9 10">GY-19</strain>
    </source>
</reference>
<dbReference type="InterPro" id="IPR033659">
    <property type="entry name" value="Ferrochelatase_N"/>
</dbReference>
<comment type="catalytic activity">
    <reaction evidence="7">
        <text>heme b + 2 H(+) = protoporphyrin IX + Fe(2+)</text>
        <dbReference type="Rhea" id="RHEA:22584"/>
        <dbReference type="ChEBI" id="CHEBI:15378"/>
        <dbReference type="ChEBI" id="CHEBI:29033"/>
        <dbReference type="ChEBI" id="CHEBI:57306"/>
        <dbReference type="ChEBI" id="CHEBI:60344"/>
        <dbReference type="EC" id="4.98.1.1"/>
    </reaction>
</comment>
<comment type="similarity">
    <text evidence="1 7 8">Belongs to the ferrochelatase family.</text>
</comment>
<dbReference type="Pfam" id="PF00762">
    <property type="entry name" value="Ferrochelatase"/>
    <property type="match status" value="1"/>
</dbReference>
<comment type="pathway">
    <text evidence="7">Porphyrin-containing compound metabolism; protoheme biosynthesis; protoheme from protoporphyrin-IX: step 1/1.</text>
</comment>
<dbReference type="RefSeq" id="WP_258330820.1">
    <property type="nucleotide sequence ID" value="NZ_JAPTGG010000003.1"/>
</dbReference>
<evidence type="ECO:0000256" key="4">
    <source>
        <dbReference type="ARBA" id="ARBA00023239"/>
    </source>
</evidence>
<dbReference type="Gene3D" id="3.40.50.1400">
    <property type="match status" value="2"/>
</dbReference>
<evidence type="ECO:0000256" key="6">
    <source>
        <dbReference type="ARBA" id="ARBA00024536"/>
    </source>
</evidence>
<keyword evidence="7" id="KW-0963">Cytoplasm</keyword>
<keyword evidence="4 7" id="KW-0456">Lyase</keyword>
<dbReference type="NCBIfam" id="TIGR00109">
    <property type="entry name" value="hemH"/>
    <property type="match status" value="1"/>
</dbReference>
<feature type="binding site" evidence="7">
    <location>
        <position position="294"/>
    </location>
    <ligand>
        <name>Fe(2+)</name>
        <dbReference type="ChEBI" id="CHEBI:29033"/>
    </ligand>
</feature>
<comment type="function">
    <text evidence="7">Catalyzes the ferrous insertion into protoporphyrin IX.</text>
</comment>
<comment type="catalytic activity">
    <reaction evidence="6">
        <text>Fe-coproporphyrin III + 2 H(+) = coproporphyrin III + Fe(2+)</text>
        <dbReference type="Rhea" id="RHEA:49572"/>
        <dbReference type="ChEBI" id="CHEBI:15378"/>
        <dbReference type="ChEBI" id="CHEBI:29033"/>
        <dbReference type="ChEBI" id="CHEBI:68438"/>
        <dbReference type="ChEBI" id="CHEBI:131725"/>
        <dbReference type="EC" id="4.99.1.9"/>
    </reaction>
    <physiologicalReaction direction="right-to-left" evidence="6">
        <dbReference type="Rhea" id="RHEA:49574"/>
    </physiologicalReaction>
</comment>
<organism evidence="9 10">
    <name type="scientific">Dasania phycosphaerae</name>
    <dbReference type="NCBI Taxonomy" id="2950436"/>
    <lineage>
        <taxon>Bacteria</taxon>
        <taxon>Pseudomonadati</taxon>
        <taxon>Pseudomonadota</taxon>
        <taxon>Gammaproteobacteria</taxon>
        <taxon>Cellvibrionales</taxon>
        <taxon>Spongiibacteraceae</taxon>
        <taxon>Dasania</taxon>
    </lineage>
</organism>
<evidence type="ECO:0000313" key="9">
    <source>
        <dbReference type="EMBL" id="MCZ0864669.1"/>
    </source>
</evidence>
<dbReference type="AlphaFoldDB" id="A0A9J6RKZ4"/>
<evidence type="ECO:0000256" key="8">
    <source>
        <dbReference type="RuleBase" id="RU004185"/>
    </source>
</evidence>
<keyword evidence="10" id="KW-1185">Reference proteome</keyword>
<dbReference type="CDD" id="cd03411">
    <property type="entry name" value="Ferrochelatase_N"/>
    <property type="match status" value="1"/>
</dbReference>
<dbReference type="PANTHER" id="PTHR11108">
    <property type="entry name" value="FERROCHELATASE"/>
    <property type="match status" value="1"/>
</dbReference>
<keyword evidence="2 7" id="KW-0408">Iron</keyword>
<evidence type="ECO:0000256" key="1">
    <source>
        <dbReference type="ARBA" id="ARBA00007718"/>
    </source>
</evidence>
<sequence>MSDKAVLLANLGSPEAPEAGAVRSYLNQFLMDPYVIQLPWPLRRLIVSLFVLPRRPAQSAHAYASVWREDGSPLVALSQQLLAALQPQVNVPVALAMRYGQPSIESELLKLAQNPALREVLFIPLYPHYADSTVTTSVEEVKRVVLKHKLNIRIKVLEPFYQHPNYIQALVATAQPYMADKKYDHILFSYHGLPESHLKVADPTLKHCLQVANCCEQPSEAHASCYRHQVFKTTQHFVELAGLQEGEYSQAFQSRLGRNKWLEPSTENSLRELAAKGVKNLLVICPAFVTDCLETLEEIEMQGAELFKEAGGESLTLIPCLNSHPEWVKLLVSWCNDFTNILAAKNL</sequence>
<dbReference type="CDD" id="cd00419">
    <property type="entry name" value="Ferrochelatase_C"/>
    <property type="match status" value="1"/>
</dbReference>
<evidence type="ECO:0000256" key="5">
    <source>
        <dbReference type="ARBA" id="ARBA00023244"/>
    </source>
</evidence>
<evidence type="ECO:0000256" key="3">
    <source>
        <dbReference type="ARBA" id="ARBA00023133"/>
    </source>
</evidence>
<gene>
    <name evidence="7 9" type="primary">hemH</name>
    <name evidence="9" type="ORF">O0V09_05625</name>
</gene>
<evidence type="ECO:0000313" key="10">
    <source>
        <dbReference type="Proteomes" id="UP001069090"/>
    </source>
</evidence>
<proteinExistence type="inferred from homology"/>
<dbReference type="SUPFAM" id="SSF53800">
    <property type="entry name" value="Chelatase"/>
    <property type="match status" value="1"/>
</dbReference>
<name>A0A9J6RKZ4_9GAMM</name>
<dbReference type="InterPro" id="IPR033644">
    <property type="entry name" value="Ferrochelatase_C"/>
</dbReference>
<dbReference type="HAMAP" id="MF_00323">
    <property type="entry name" value="Ferrochelatase"/>
    <property type="match status" value="1"/>
</dbReference>
<dbReference type="PANTHER" id="PTHR11108:SF1">
    <property type="entry name" value="FERROCHELATASE, MITOCHONDRIAL"/>
    <property type="match status" value="1"/>
</dbReference>
<dbReference type="GO" id="GO:0006783">
    <property type="term" value="P:heme biosynthetic process"/>
    <property type="evidence" value="ECO:0007669"/>
    <property type="project" value="UniProtKB-UniRule"/>
</dbReference>
<keyword evidence="3 7" id="KW-0350">Heme biosynthesis</keyword>
<keyword evidence="7" id="KW-0479">Metal-binding</keyword>
<dbReference type="GO" id="GO:0005737">
    <property type="term" value="C:cytoplasm"/>
    <property type="evidence" value="ECO:0007669"/>
    <property type="project" value="UniProtKB-SubCell"/>
</dbReference>
<dbReference type="EC" id="4.98.1.1" evidence="7"/>
<protein>
    <recommendedName>
        <fullName evidence="7">Ferrochelatase</fullName>
        <ecNumber evidence="7">4.98.1.1</ecNumber>
    </recommendedName>
    <alternativeName>
        <fullName evidence="7">Heme synthase</fullName>
    </alternativeName>
    <alternativeName>
        <fullName evidence="7">Protoheme ferro-lyase</fullName>
    </alternativeName>
</protein>
<evidence type="ECO:0000256" key="7">
    <source>
        <dbReference type="HAMAP-Rule" id="MF_00323"/>
    </source>
</evidence>
<evidence type="ECO:0000256" key="2">
    <source>
        <dbReference type="ARBA" id="ARBA00023004"/>
    </source>
</evidence>
<accession>A0A9J6RKZ4</accession>
<comment type="caution">
    <text evidence="9">The sequence shown here is derived from an EMBL/GenBank/DDBJ whole genome shotgun (WGS) entry which is preliminary data.</text>
</comment>
<dbReference type="InterPro" id="IPR001015">
    <property type="entry name" value="Ferrochelatase"/>
</dbReference>
<dbReference type="EMBL" id="JAPTGG010000003">
    <property type="protein sequence ID" value="MCZ0864669.1"/>
    <property type="molecule type" value="Genomic_DNA"/>
</dbReference>
<dbReference type="GO" id="GO:0004325">
    <property type="term" value="F:ferrochelatase activity"/>
    <property type="evidence" value="ECO:0007669"/>
    <property type="project" value="UniProtKB-UniRule"/>
</dbReference>
<dbReference type="GO" id="GO:0046872">
    <property type="term" value="F:metal ion binding"/>
    <property type="evidence" value="ECO:0007669"/>
    <property type="project" value="UniProtKB-KW"/>
</dbReference>
<feature type="binding site" evidence="7">
    <location>
        <position position="191"/>
    </location>
    <ligand>
        <name>Fe(2+)</name>
        <dbReference type="ChEBI" id="CHEBI:29033"/>
    </ligand>
</feature>
<dbReference type="Proteomes" id="UP001069090">
    <property type="component" value="Unassembled WGS sequence"/>
</dbReference>
<comment type="subcellular location">
    <subcellularLocation>
        <location evidence="7">Cytoplasm</location>
    </subcellularLocation>
</comment>
<keyword evidence="5 7" id="KW-0627">Porphyrin biosynthesis</keyword>